<reference evidence="1 2" key="1">
    <citation type="submission" date="2016-10" db="EMBL/GenBank/DDBJ databases">
        <authorList>
            <person name="Varghese N."/>
            <person name="Submissions S."/>
        </authorList>
    </citation>
    <scope>NUCLEOTIDE SEQUENCE [LARGE SCALE GENOMIC DNA]</scope>
    <source>
        <strain evidence="1 2">PDC82</strain>
    </source>
</reference>
<dbReference type="EMBL" id="FNEW01000001">
    <property type="protein sequence ID" value="SDJ25669.1"/>
    <property type="molecule type" value="Genomic_DNA"/>
</dbReference>
<name>A0A7Z7BHI6_9HYPH</name>
<dbReference type="Proteomes" id="UP000198917">
    <property type="component" value="Unassembled WGS sequence"/>
</dbReference>
<sequence>MSPQKQFWFAVGRSRKTFEVIAPSLYAAKSTMSKFIADPKNGYGWNTQFERLPACQVRKPKRISSSN</sequence>
<dbReference type="AlphaFoldDB" id="A0A7Z7BHI6"/>
<evidence type="ECO:0000313" key="1">
    <source>
        <dbReference type="EMBL" id="SDJ25669.1"/>
    </source>
</evidence>
<protein>
    <submittedName>
        <fullName evidence="1">Uncharacterized protein</fullName>
    </submittedName>
</protein>
<evidence type="ECO:0000313" key="2">
    <source>
        <dbReference type="Proteomes" id="UP000198917"/>
    </source>
</evidence>
<accession>A0A7Z7BHI6</accession>
<gene>
    <name evidence="1" type="ORF">SAMN05428983_0851</name>
</gene>
<comment type="caution">
    <text evidence="1">The sequence shown here is derived from an EMBL/GenBank/DDBJ whole genome shotgun (WGS) entry which is preliminary data.</text>
</comment>
<organism evidence="1 2">
    <name type="scientific">Agrobacterium fabrum</name>
    <dbReference type="NCBI Taxonomy" id="1176649"/>
    <lineage>
        <taxon>Bacteria</taxon>
        <taxon>Pseudomonadati</taxon>
        <taxon>Pseudomonadota</taxon>
        <taxon>Alphaproteobacteria</taxon>
        <taxon>Hyphomicrobiales</taxon>
        <taxon>Rhizobiaceae</taxon>
        <taxon>Rhizobium/Agrobacterium group</taxon>
        <taxon>Agrobacterium</taxon>
        <taxon>Agrobacterium tumefaciens complex</taxon>
    </lineage>
</organism>
<proteinExistence type="predicted"/>